<dbReference type="AlphaFoldDB" id="A0A6M0JXE2"/>
<organism evidence="3 4">
    <name type="scientific">Thiorhodococcus minor</name>
    <dbReference type="NCBI Taxonomy" id="57489"/>
    <lineage>
        <taxon>Bacteria</taxon>
        <taxon>Pseudomonadati</taxon>
        <taxon>Pseudomonadota</taxon>
        <taxon>Gammaproteobacteria</taxon>
        <taxon>Chromatiales</taxon>
        <taxon>Chromatiaceae</taxon>
        <taxon>Thiorhodococcus</taxon>
    </lineage>
</organism>
<reference evidence="3 4" key="1">
    <citation type="submission" date="2020-02" db="EMBL/GenBank/DDBJ databases">
        <title>Genome sequences of Thiorhodococcus mannitoliphagus and Thiorhodococcus minor, purple sulfur photosynthetic bacteria in the gammaproteobacterial family, Chromatiaceae.</title>
        <authorList>
            <person name="Aviles F.A."/>
            <person name="Meyer T.E."/>
            <person name="Kyndt J.A."/>
        </authorList>
    </citation>
    <scope>NUCLEOTIDE SEQUENCE [LARGE SCALE GENOMIC DNA]</scope>
    <source>
        <strain evidence="3 4">DSM 11518</strain>
    </source>
</reference>
<feature type="compositionally biased region" description="Basic and acidic residues" evidence="1">
    <location>
        <begin position="159"/>
        <end position="168"/>
    </location>
</feature>
<dbReference type="Proteomes" id="UP000483379">
    <property type="component" value="Unassembled WGS sequence"/>
</dbReference>
<evidence type="ECO:0000313" key="3">
    <source>
        <dbReference type="EMBL" id="NEV61829.1"/>
    </source>
</evidence>
<dbReference type="EMBL" id="JAAIJQ010000018">
    <property type="protein sequence ID" value="NEV61829.1"/>
    <property type="molecule type" value="Genomic_DNA"/>
</dbReference>
<gene>
    <name evidence="3" type="ORF">G3446_07990</name>
</gene>
<proteinExistence type="predicted"/>
<name>A0A6M0JXE2_9GAMM</name>
<keyword evidence="4" id="KW-1185">Reference proteome</keyword>
<evidence type="ECO:0000313" key="4">
    <source>
        <dbReference type="Proteomes" id="UP000483379"/>
    </source>
</evidence>
<feature type="domain" description="DUF6444" evidence="2">
    <location>
        <begin position="60"/>
        <end position="136"/>
    </location>
</feature>
<dbReference type="InterPro" id="IPR045618">
    <property type="entry name" value="DUF6444"/>
</dbReference>
<evidence type="ECO:0000259" key="2">
    <source>
        <dbReference type="Pfam" id="PF20042"/>
    </source>
</evidence>
<sequence>MRTLLGQSAHLLFDDAGIDPVQLFRTLCQTTGQTSKFVTCLSHRLQPTALKAKDAELVWLRAENAALRAKMAGQTAQIAQHLEHIQELEARLAKDRHNSSRPASSDPPFDGPPPPSPRERSGKPPSGQKGHSGAARALLDDAEQTMVVPLSGPCSCGPDRAESTRRLEPSGASASISWCAARSANSAP</sequence>
<feature type="region of interest" description="Disordered" evidence="1">
    <location>
        <begin position="93"/>
        <end position="188"/>
    </location>
</feature>
<dbReference type="Pfam" id="PF20042">
    <property type="entry name" value="DUF6444"/>
    <property type="match status" value="1"/>
</dbReference>
<comment type="caution">
    <text evidence="3">The sequence shown here is derived from an EMBL/GenBank/DDBJ whole genome shotgun (WGS) entry which is preliminary data.</text>
</comment>
<protein>
    <recommendedName>
        <fullName evidence="2">DUF6444 domain-containing protein</fullName>
    </recommendedName>
</protein>
<dbReference type="RefSeq" id="WP_164452305.1">
    <property type="nucleotide sequence ID" value="NZ_JAAIJQ010000018.1"/>
</dbReference>
<accession>A0A6M0JXE2</accession>
<evidence type="ECO:0000256" key="1">
    <source>
        <dbReference type="SAM" id="MobiDB-lite"/>
    </source>
</evidence>